<keyword evidence="10" id="KW-1185">Reference proteome</keyword>
<evidence type="ECO:0000256" key="2">
    <source>
        <dbReference type="ARBA" id="ARBA00022475"/>
    </source>
</evidence>
<evidence type="ECO:0000256" key="3">
    <source>
        <dbReference type="ARBA" id="ARBA00022692"/>
    </source>
</evidence>
<feature type="transmembrane region" description="Helical" evidence="7">
    <location>
        <begin position="119"/>
        <end position="140"/>
    </location>
</feature>
<dbReference type="GO" id="GO:0017004">
    <property type="term" value="P:cytochrome complex assembly"/>
    <property type="evidence" value="ECO:0007669"/>
    <property type="project" value="InterPro"/>
</dbReference>
<dbReference type="GO" id="GO:0016209">
    <property type="term" value="F:antioxidant activity"/>
    <property type="evidence" value="ECO:0007669"/>
    <property type="project" value="InterPro"/>
</dbReference>
<dbReference type="Pfam" id="PF02683">
    <property type="entry name" value="DsbD_TM"/>
    <property type="match status" value="1"/>
</dbReference>
<evidence type="ECO:0000313" key="9">
    <source>
        <dbReference type="EMBL" id="BCO37879.1"/>
    </source>
</evidence>
<gene>
    <name evidence="9" type="primary">dipZ</name>
    <name evidence="9" type="ORF">MHEC_43120</name>
</gene>
<feature type="transmembrane region" description="Helical" evidence="7">
    <location>
        <begin position="161"/>
        <end position="187"/>
    </location>
</feature>
<organism evidence="9 10">
    <name type="scientific">Mycobacterium heckeshornense</name>
    <dbReference type="NCBI Taxonomy" id="110505"/>
    <lineage>
        <taxon>Bacteria</taxon>
        <taxon>Bacillati</taxon>
        <taxon>Actinomycetota</taxon>
        <taxon>Actinomycetes</taxon>
        <taxon>Mycobacteriales</taxon>
        <taxon>Mycobacteriaceae</taxon>
        <taxon>Mycobacterium</taxon>
    </lineage>
</organism>
<dbReference type="Gene3D" id="2.60.120.260">
    <property type="entry name" value="Galactose-binding domain-like"/>
    <property type="match status" value="1"/>
</dbReference>
<evidence type="ECO:0000313" key="10">
    <source>
        <dbReference type="Proteomes" id="UP000595446"/>
    </source>
</evidence>
<dbReference type="Gene3D" id="3.40.30.10">
    <property type="entry name" value="Glutaredoxin"/>
    <property type="match status" value="1"/>
</dbReference>
<proteinExistence type="predicted"/>
<name>A0A7R7GXG6_9MYCO</name>
<sequence>MLLRPNRSAALSTHPRPMRQRIPGMFTLALIGFVGGLITGISPCILPVLPVIFFAGAHSAPDDPAPAPDSGGAVVVAAKRSLSETLRPYLVIGGLVLSFSLVTLLGSALLSLLHLPQDAIRWVALAALVAIGLGLIFPGFEQLLERPFTRIPQIRIATRRNGFGLGLALGVLYVPCAGPVLAAIVVAGATASIGVGVVVLTVAFAVGTAVPLLFFALAGQRIAQRISAFRRRQREIRVAAGVVTILLAVALVLNLPAALQRAIPDYTNSLQEKVGGGEQVRQKLNLGGIVTDQNRQLSNCSNGASQLENCGPAPDLKNIAAWLNTPGNKPVDLRSLRGKVVLIDFWAYSCINCQRAIPHVEGWYRAYKDTGRGFEVIGVHTPEYAFEKVTANVEKGAADLGITYPIALDNGYSTWTNYRNRYWPAEYLIDAHGVVRHIKFGEGDYDVTERLIRQLLTDADPGAKLPPAVDSPDLTPKQHTTPETYLGVGKVVNYAGGGMYDEGTATFSYPPSLPADSFALSGPWSLDYQGATARSDDSSIELNYHAKDVYLVAGGTGTVTVIRDGKSTALPISGAPTSHQIVTGDRVTAGTLEVRLTKGLQVYSFTYG</sequence>
<evidence type="ECO:0000259" key="8">
    <source>
        <dbReference type="PROSITE" id="PS51352"/>
    </source>
</evidence>
<evidence type="ECO:0000256" key="4">
    <source>
        <dbReference type="ARBA" id="ARBA00022989"/>
    </source>
</evidence>
<dbReference type="InterPro" id="IPR036249">
    <property type="entry name" value="Thioredoxin-like_sf"/>
</dbReference>
<feature type="region of interest" description="Disordered" evidence="6">
    <location>
        <begin position="463"/>
        <end position="482"/>
    </location>
</feature>
<dbReference type="Proteomes" id="UP000595446">
    <property type="component" value="Chromosome"/>
</dbReference>
<feature type="transmembrane region" description="Helical" evidence="7">
    <location>
        <begin position="25"/>
        <end position="49"/>
    </location>
</feature>
<dbReference type="InterPro" id="IPR003834">
    <property type="entry name" value="Cyt_c_assmbl_TM_dom"/>
</dbReference>
<dbReference type="PROSITE" id="PS51352">
    <property type="entry name" value="THIOREDOXIN_2"/>
    <property type="match status" value="1"/>
</dbReference>
<dbReference type="PANTHER" id="PTHR42852">
    <property type="entry name" value="THIOL:DISULFIDE INTERCHANGE PROTEIN DSBE"/>
    <property type="match status" value="1"/>
</dbReference>
<dbReference type="CDD" id="cd03012">
    <property type="entry name" value="TlpA_like_DipZ_like"/>
    <property type="match status" value="1"/>
</dbReference>
<evidence type="ECO:0000256" key="1">
    <source>
        <dbReference type="ARBA" id="ARBA00004651"/>
    </source>
</evidence>
<feature type="transmembrane region" description="Helical" evidence="7">
    <location>
        <begin position="89"/>
        <end position="113"/>
    </location>
</feature>
<dbReference type="EMBL" id="AP024237">
    <property type="protein sequence ID" value="BCO37879.1"/>
    <property type="molecule type" value="Genomic_DNA"/>
</dbReference>
<accession>A0A7R7GXG6</accession>
<keyword evidence="3 7" id="KW-0812">Transmembrane</keyword>
<dbReference type="GO" id="GO:0016491">
    <property type="term" value="F:oxidoreductase activity"/>
    <property type="evidence" value="ECO:0007669"/>
    <property type="project" value="InterPro"/>
</dbReference>
<protein>
    <submittedName>
        <fullName evidence="9">Protein DipZ</fullName>
    </submittedName>
</protein>
<keyword evidence="5 7" id="KW-0472">Membrane</keyword>
<dbReference type="Pfam" id="PF00578">
    <property type="entry name" value="AhpC-TSA"/>
    <property type="match status" value="1"/>
</dbReference>
<comment type="subcellular location">
    <subcellularLocation>
        <location evidence="1">Cell membrane</location>
        <topology evidence="1">Multi-pass membrane protein</topology>
    </subcellularLocation>
</comment>
<dbReference type="InterPro" id="IPR000866">
    <property type="entry name" value="AhpC/TSA"/>
</dbReference>
<feature type="transmembrane region" description="Helical" evidence="7">
    <location>
        <begin position="238"/>
        <end position="259"/>
    </location>
</feature>
<feature type="transmembrane region" description="Helical" evidence="7">
    <location>
        <begin position="193"/>
        <end position="217"/>
    </location>
</feature>
<evidence type="ECO:0000256" key="6">
    <source>
        <dbReference type="SAM" id="MobiDB-lite"/>
    </source>
</evidence>
<keyword evidence="4 7" id="KW-1133">Transmembrane helix</keyword>
<keyword evidence="2" id="KW-1003">Cell membrane</keyword>
<evidence type="ECO:0000256" key="5">
    <source>
        <dbReference type="ARBA" id="ARBA00023136"/>
    </source>
</evidence>
<evidence type="ECO:0000256" key="7">
    <source>
        <dbReference type="SAM" id="Phobius"/>
    </source>
</evidence>
<dbReference type="InterPro" id="IPR050553">
    <property type="entry name" value="Thioredoxin_ResA/DsbE_sf"/>
</dbReference>
<dbReference type="InterPro" id="IPR041017">
    <property type="entry name" value="Thioredoxin_10"/>
</dbReference>
<dbReference type="AlphaFoldDB" id="A0A7R7GXG6"/>
<dbReference type="PANTHER" id="PTHR42852:SF13">
    <property type="entry name" value="PROTEIN DIPZ"/>
    <property type="match status" value="1"/>
</dbReference>
<dbReference type="Pfam" id="PF17991">
    <property type="entry name" value="Thioredoxin_10"/>
    <property type="match status" value="1"/>
</dbReference>
<dbReference type="SUPFAM" id="SSF52833">
    <property type="entry name" value="Thioredoxin-like"/>
    <property type="match status" value="1"/>
</dbReference>
<dbReference type="GO" id="GO:0005886">
    <property type="term" value="C:plasma membrane"/>
    <property type="evidence" value="ECO:0007669"/>
    <property type="project" value="UniProtKB-SubCell"/>
</dbReference>
<dbReference type="InterPro" id="IPR013766">
    <property type="entry name" value="Thioredoxin_domain"/>
</dbReference>
<feature type="domain" description="Thioredoxin" evidence="8">
    <location>
        <begin position="307"/>
        <end position="457"/>
    </location>
</feature>
<reference evidence="9 10" key="1">
    <citation type="submission" date="2020-12" db="EMBL/GenBank/DDBJ databases">
        <title>Complete genome sequence of Mycobacterium heckeshornense JCM 15655T, closely related to a pathogenic non-tuberculous mycobacterial species Mycobacterium xenopi.</title>
        <authorList>
            <person name="Yoshida M."/>
            <person name="Fukano H."/>
            <person name="Asakura T."/>
            <person name="Suzuki M."/>
            <person name="Hoshino Y."/>
        </authorList>
    </citation>
    <scope>NUCLEOTIDE SEQUENCE [LARGE SCALE GENOMIC DNA]</scope>
    <source>
        <strain evidence="9 10">JCM 15655</strain>
    </source>
</reference>